<dbReference type="Proteomes" id="UP000765509">
    <property type="component" value="Unassembled WGS sequence"/>
</dbReference>
<evidence type="ECO:0000313" key="1">
    <source>
        <dbReference type="EMBL" id="MBW0468060.1"/>
    </source>
</evidence>
<gene>
    <name evidence="1" type="ORF">O181_007775</name>
</gene>
<organism evidence="1 2">
    <name type="scientific">Austropuccinia psidii MF-1</name>
    <dbReference type="NCBI Taxonomy" id="1389203"/>
    <lineage>
        <taxon>Eukaryota</taxon>
        <taxon>Fungi</taxon>
        <taxon>Dikarya</taxon>
        <taxon>Basidiomycota</taxon>
        <taxon>Pucciniomycotina</taxon>
        <taxon>Pucciniomycetes</taxon>
        <taxon>Pucciniales</taxon>
        <taxon>Sphaerophragmiaceae</taxon>
        <taxon>Austropuccinia</taxon>
    </lineage>
</organism>
<evidence type="ECO:0000313" key="2">
    <source>
        <dbReference type="Proteomes" id="UP000765509"/>
    </source>
</evidence>
<dbReference type="EMBL" id="AVOT02001759">
    <property type="protein sequence ID" value="MBW0468060.1"/>
    <property type="molecule type" value="Genomic_DNA"/>
</dbReference>
<keyword evidence="2" id="KW-1185">Reference proteome</keyword>
<protein>
    <submittedName>
        <fullName evidence="1">Uncharacterized protein</fullName>
    </submittedName>
</protein>
<reference evidence="1" key="1">
    <citation type="submission" date="2021-03" db="EMBL/GenBank/DDBJ databases">
        <title>Draft genome sequence of rust myrtle Austropuccinia psidii MF-1, a brazilian biotype.</title>
        <authorList>
            <person name="Quecine M.C."/>
            <person name="Pachon D.M.R."/>
            <person name="Bonatelli M.L."/>
            <person name="Correr F.H."/>
            <person name="Franceschini L.M."/>
            <person name="Leite T.F."/>
            <person name="Margarido G.R.A."/>
            <person name="Almeida C.A."/>
            <person name="Ferrarezi J.A."/>
            <person name="Labate C.A."/>
        </authorList>
    </citation>
    <scope>NUCLEOTIDE SEQUENCE</scope>
    <source>
        <strain evidence="1">MF-1</strain>
    </source>
</reference>
<sequence>MATRYGRIYQKKMTSTNKFDFSDLKEALSSVDDINARVQKHIELENLGCRITPHLVCDGSNFNLWYHSLSNLIKDLYDLYTYFSNARKDTNKSRDFTIQIFIRKSIHQDLLSYTEGHYSAKLLFQSLQKCFQHKSWSQAMIIFNKIINLDEATVFGDKGFTKLQILLQ</sequence>
<accession>A0A9Q3BNN0</accession>
<name>A0A9Q3BNN0_9BASI</name>
<dbReference type="AlphaFoldDB" id="A0A9Q3BNN0"/>
<proteinExistence type="predicted"/>
<comment type="caution">
    <text evidence="1">The sequence shown here is derived from an EMBL/GenBank/DDBJ whole genome shotgun (WGS) entry which is preliminary data.</text>
</comment>